<sequence>MDSVYNAKQVKSALANSRSAAIRARLLQTTFKKLSRLQGEHLHSYMSNVRYRGDLETASRDWSRTARLVKRHGSPPAATLQGYGSYISSADPAVTWKNEM</sequence>
<name>A0AAV7QJ11_PLEWA</name>
<organism evidence="1 2">
    <name type="scientific">Pleurodeles waltl</name>
    <name type="common">Iberian ribbed newt</name>
    <dbReference type="NCBI Taxonomy" id="8319"/>
    <lineage>
        <taxon>Eukaryota</taxon>
        <taxon>Metazoa</taxon>
        <taxon>Chordata</taxon>
        <taxon>Craniata</taxon>
        <taxon>Vertebrata</taxon>
        <taxon>Euteleostomi</taxon>
        <taxon>Amphibia</taxon>
        <taxon>Batrachia</taxon>
        <taxon>Caudata</taxon>
        <taxon>Salamandroidea</taxon>
        <taxon>Salamandridae</taxon>
        <taxon>Pleurodelinae</taxon>
        <taxon>Pleurodeles</taxon>
    </lineage>
</organism>
<protein>
    <submittedName>
        <fullName evidence="1">Uncharacterized protein</fullName>
    </submittedName>
</protein>
<evidence type="ECO:0000313" key="1">
    <source>
        <dbReference type="EMBL" id="KAJ1140474.1"/>
    </source>
</evidence>
<evidence type="ECO:0000313" key="2">
    <source>
        <dbReference type="Proteomes" id="UP001066276"/>
    </source>
</evidence>
<gene>
    <name evidence="1" type="ORF">NDU88_006826</name>
</gene>
<dbReference type="Proteomes" id="UP001066276">
    <property type="component" value="Chromosome 6"/>
</dbReference>
<keyword evidence="2" id="KW-1185">Reference proteome</keyword>
<accession>A0AAV7QJ11</accession>
<comment type="caution">
    <text evidence="1">The sequence shown here is derived from an EMBL/GenBank/DDBJ whole genome shotgun (WGS) entry which is preliminary data.</text>
</comment>
<dbReference type="AlphaFoldDB" id="A0AAV7QJ11"/>
<dbReference type="EMBL" id="JANPWB010000010">
    <property type="protein sequence ID" value="KAJ1140474.1"/>
    <property type="molecule type" value="Genomic_DNA"/>
</dbReference>
<reference evidence="1" key="1">
    <citation type="journal article" date="2022" name="bioRxiv">
        <title>Sequencing and chromosome-scale assembly of the giantPleurodeles waltlgenome.</title>
        <authorList>
            <person name="Brown T."/>
            <person name="Elewa A."/>
            <person name="Iarovenko S."/>
            <person name="Subramanian E."/>
            <person name="Araus A.J."/>
            <person name="Petzold A."/>
            <person name="Susuki M."/>
            <person name="Suzuki K.-i.T."/>
            <person name="Hayashi T."/>
            <person name="Toyoda A."/>
            <person name="Oliveira C."/>
            <person name="Osipova E."/>
            <person name="Leigh N.D."/>
            <person name="Simon A."/>
            <person name="Yun M.H."/>
        </authorList>
    </citation>
    <scope>NUCLEOTIDE SEQUENCE</scope>
    <source>
        <strain evidence="1">20211129_DDA</strain>
        <tissue evidence="1">Liver</tissue>
    </source>
</reference>
<proteinExistence type="predicted"/>